<dbReference type="GO" id="GO:0006281">
    <property type="term" value="P:DNA repair"/>
    <property type="evidence" value="ECO:0007669"/>
    <property type="project" value="UniProtKB-KW"/>
</dbReference>
<dbReference type="GO" id="GO:0009432">
    <property type="term" value="P:SOS response"/>
    <property type="evidence" value="ECO:0007669"/>
    <property type="project" value="TreeGrafter"/>
</dbReference>
<gene>
    <name evidence="12" type="ORF">DFO77_1195</name>
</gene>
<evidence type="ECO:0000313" key="13">
    <source>
        <dbReference type="Proteomes" id="UP000252733"/>
    </source>
</evidence>
<dbReference type="Gene3D" id="3.40.50.300">
    <property type="entry name" value="P-loop containing nucleotide triphosphate hydrolases"/>
    <property type="match status" value="2"/>
</dbReference>
<evidence type="ECO:0000256" key="9">
    <source>
        <dbReference type="PIRNR" id="PIRNR003128"/>
    </source>
</evidence>
<evidence type="ECO:0000259" key="11">
    <source>
        <dbReference type="Pfam" id="PF02463"/>
    </source>
</evidence>
<keyword evidence="4" id="KW-0547">Nucleotide-binding</keyword>
<name>A0A368UQF8_9BACT</name>
<feature type="coiled-coil region" evidence="10">
    <location>
        <begin position="158"/>
        <end position="185"/>
    </location>
</feature>
<evidence type="ECO:0000256" key="8">
    <source>
        <dbReference type="ARBA" id="ARBA00033408"/>
    </source>
</evidence>
<dbReference type="CDD" id="cd03241">
    <property type="entry name" value="ABC_RecN"/>
    <property type="match status" value="2"/>
</dbReference>
<evidence type="ECO:0000256" key="2">
    <source>
        <dbReference type="ARBA" id="ARBA00009441"/>
    </source>
</evidence>
<dbReference type="SUPFAM" id="SSF52540">
    <property type="entry name" value="P-loop containing nucleoside triphosphate hydrolases"/>
    <property type="match status" value="1"/>
</dbReference>
<sequence>MLKSLSIKNYALIDKAVIEFGSGFTVITGETGAGKSIMLGALGLVLGQRSDVSVIGDKESKCVIESVFDVSKYGLRVFFEEEDVDYEEETVLRREILPSGKSRAFVNDTPVNLNFLKSLSDKLIDVHSQHQNLLLGDNHFQLNVVDTVASNNQIVEGYREAYHKYRKLLSDKKKLEELNARQRNDQDYWEFQFKQLEEANLQAGEQAELERELETLAHVEEIKSALSQAALALYESEQPMVQELFHLKETLQRISSYLPQGDELSDRMNSVYIELKDIAEEITERGTEVEFDPGRQQLIQERLDMIYSLQQKHHVDSVEALLEIREDLSSKLEQLASFDEELVRVDKEIASALNILQDLSKSLTKSREKVFKQIENFIQGQLRELGMPNARFSVSNKKNADFGPEGQDEIAFLFSANKSAQLTDIPKVASGGEISRVMLCIKSLLSDAKGLPTIIFDEIDTGVSGEIADRMGRIMQLMGKNIQVISITHLPQIAGKGNRHFKVFKTETDHQTISSVKLLSNDERVNEIAGMLSGSSVTDAALENARFLMEN</sequence>
<dbReference type="InterPro" id="IPR004604">
    <property type="entry name" value="DNA_recomb/repair_RecN"/>
</dbReference>
<dbReference type="PANTHER" id="PTHR11059:SF0">
    <property type="entry name" value="DNA REPAIR PROTEIN RECN"/>
    <property type="match status" value="1"/>
</dbReference>
<dbReference type="FunFam" id="3.40.50.300:FF:000319">
    <property type="entry name" value="DNA repair protein RecN"/>
    <property type="match status" value="1"/>
</dbReference>
<comment type="similarity">
    <text evidence="2 9">Belongs to the RecN family.</text>
</comment>
<comment type="caution">
    <text evidence="12">The sequence shown here is derived from an EMBL/GenBank/DDBJ whole genome shotgun (WGS) entry which is preliminary data.</text>
</comment>
<evidence type="ECO:0000256" key="3">
    <source>
        <dbReference type="ARBA" id="ARBA00021315"/>
    </source>
</evidence>
<evidence type="ECO:0000256" key="6">
    <source>
        <dbReference type="ARBA" id="ARBA00022840"/>
    </source>
</evidence>
<dbReference type="InterPro" id="IPR003395">
    <property type="entry name" value="RecF/RecN/SMC_N"/>
</dbReference>
<evidence type="ECO:0000256" key="7">
    <source>
        <dbReference type="ARBA" id="ARBA00023204"/>
    </source>
</evidence>
<evidence type="ECO:0000256" key="1">
    <source>
        <dbReference type="ARBA" id="ARBA00003618"/>
    </source>
</evidence>
<dbReference type="GO" id="GO:0043590">
    <property type="term" value="C:bacterial nucleoid"/>
    <property type="evidence" value="ECO:0007669"/>
    <property type="project" value="TreeGrafter"/>
</dbReference>
<keyword evidence="10" id="KW-0175">Coiled coil</keyword>
<reference evidence="12 13" key="1">
    <citation type="submission" date="2018-07" db="EMBL/GenBank/DDBJ databases">
        <title>Freshwater and sediment microbial communities from various areas in North America, analyzing microbe dynamics in response to fracking.</title>
        <authorList>
            <person name="Lamendella R."/>
        </authorList>
    </citation>
    <scope>NUCLEOTIDE SEQUENCE [LARGE SCALE GENOMIC DNA]</scope>
    <source>
        <strain evidence="12 13">160A</strain>
    </source>
</reference>
<feature type="domain" description="RecF/RecN/SMC N-terminal" evidence="11">
    <location>
        <begin position="2"/>
        <end position="509"/>
    </location>
</feature>
<evidence type="ECO:0000256" key="4">
    <source>
        <dbReference type="ARBA" id="ARBA00022741"/>
    </source>
</evidence>
<dbReference type="RefSeq" id="WP_114437500.1">
    <property type="nucleotide sequence ID" value="NZ_QPIZ01000019.1"/>
</dbReference>
<organism evidence="12 13">
    <name type="scientific">Marinilabilia salmonicolor</name>
    <dbReference type="NCBI Taxonomy" id="989"/>
    <lineage>
        <taxon>Bacteria</taxon>
        <taxon>Pseudomonadati</taxon>
        <taxon>Bacteroidota</taxon>
        <taxon>Bacteroidia</taxon>
        <taxon>Marinilabiliales</taxon>
        <taxon>Marinilabiliaceae</taxon>
        <taxon>Marinilabilia</taxon>
    </lineage>
</organism>
<keyword evidence="6" id="KW-0067">ATP-binding</keyword>
<keyword evidence="5 9" id="KW-0227">DNA damage</keyword>
<evidence type="ECO:0000313" key="12">
    <source>
        <dbReference type="EMBL" id="RCW31039.1"/>
    </source>
</evidence>
<protein>
    <recommendedName>
        <fullName evidence="3 9">DNA repair protein RecN</fullName>
    </recommendedName>
    <alternativeName>
        <fullName evidence="8 9">Recombination protein N</fullName>
    </alternativeName>
</protein>
<dbReference type="EMBL" id="QPIZ01000019">
    <property type="protein sequence ID" value="RCW31039.1"/>
    <property type="molecule type" value="Genomic_DNA"/>
</dbReference>
<dbReference type="PIRSF" id="PIRSF003128">
    <property type="entry name" value="RecN"/>
    <property type="match status" value="1"/>
</dbReference>
<dbReference type="NCBIfam" id="TIGR00634">
    <property type="entry name" value="recN"/>
    <property type="match status" value="1"/>
</dbReference>
<keyword evidence="13" id="KW-1185">Reference proteome</keyword>
<dbReference type="Pfam" id="PF02463">
    <property type="entry name" value="SMC_N"/>
    <property type="match status" value="1"/>
</dbReference>
<dbReference type="GO" id="GO:0005524">
    <property type="term" value="F:ATP binding"/>
    <property type="evidence" value="ECO:0007669"/>
    <property type="project" value="UniProtKB-KW"/>
</dbReference>
<dbReference type="PANTHER" id="PTHR11059">
    <property type="entry name" value="DNA REPAIR PROTEIN RECN"/>
    <property type="match status" value="1"/>
</dbReference>
<comment type="function">
    <text evidence="1 9">May be involved in recombinational repair of damaged DNA.</text>
</comment>
<dbReference type="Proteomes" id="UP000252733">
    <property type="component" value="Unassembled WGS sequence"/>
</dbReference>
<evidence type="ECO:0000256" key="10">
    <source>
        <dbReference type="SAM" id="Coils"/>
    </source>
</evidence>
<proteinExistence type="inferred from homology"/>
<evidence type="ECO:0000256" key="5">
    <source>
        <dbReference type="ARBA" id="ARBA00022763"/>
    </source>
</evidence>
<keyword evidence="7 9" id="KW-0234">DNA repair</keyword>
<dbReference type="AlphaFoldDB" id="A0A368UQF8"/>
<dbReference type="InterPro" id="IPR027417">
    <property type="entry name" value="P-loop_NTPase"/>
</dbReference>
<dbReference type="GO" id="GO:0006310">
    <property type="term" value="P:DNA recombination"/>
    <property type="evidence" value="ECO:0007669"/>
    <property type="project" value="InterPro"/>
</dbReference>
<accession>A0A368UQF8</accession>